<dbReference type="GO" id="GO:0018522">
    <property type="term" value="F:benzoyl-CoA reductase activity"/>
    <property type="evidence" value="ECO:0007669"/>
    <property type="project" value="UniProtKB-EC"/>
</dbReference>
<dbReference type="EMBL" id="JAGQHR010000136">
    <property type="protein sequence ID" value="MCA9727268.1"/>
    <property type="molecule type" value="Genomic_DNA"/>
</dbReference>
<dbReference type="GO" id="GO:0051536">
    <property type="term" value="F:iron-sulfur cluster binding"/>
    <property type="evidence" value="ECO:0007669"/>
    <property type="project" value="UniProtKB-KW"/>
</dbReference>
<name>A0A956LXQ1_UNCEI</name>
<keyword evidence="5" id="KW-0560">Oxidoreductase</keyword>
<dbReference type="NCBIfam" id="TIGR02263">
    <property type="entry name" value="benz_CoA_red_C"/>
    <property type="match status" value="1"/>
</dbReference>
<dbReference type="EC" id="1.3.7.8" evidence="5"/>
<dbReference type="Gene3D" id="3.40.50.11890">
    <property type="match status" value="1"/>
</dbReference>
<proteinExistence type="inferred from homology"/>
<evidence type="ECO:0000313" key="6">
    <source>
        <dbReference type="Proteomes" id="UP000697710"/>
    </source>
</evidence>
<evidence type="ECO:0000256" key="3">
    <source>
        <dbReference type="ARBA" id="ARBA00023004"/>
    </source>
</evidence>
<gene>
    <name evidence="5" type="primary">bcrC</name>
    <name evidence="5" type="ORF">KC729_06260</name>
</gene>
<dbReference type="Proteomes" id="UP000697710">
    <property type="component" value="Unassembled WGS sequence"/>
</dbReference>
<keyword evidence="2" id="KW-0479">Metal-binding</keyword>
<dbReference type="AlphaFoldDB" id="A0A956LXQ1"/>
<dbReference type="InterPro" id="IPR010327">
    <property type="entry name" value="FldB/FldC_alpha/beta"/>
</dbReference>
<keyword evidence="4" id="KW-0411">Iron-sulfur</keyword>
<dbReference type="Gene3D" id="3.40.50.11900">
    <property type="match status" value="1"/>
</dbReference>
<dbReference type="GO" id="GO:0046872">
    <property type="term" value="F:metal ion binding"/>
    <property type="evidence" value="ECO:0007669"/>
    <property type="project" value="UniProtKB-KW"/>
</dbReference>
<dbReference type="InterPro" id="IPR011958">
    <property type="entry name" value="Benzoyl_CoA_Rdtase_C"/>
</dbReference>
<sequence length="388" mass="43495">MSRQEIVSWARSCYEDVRFEKPRAWLADHPERRAVGHLPVYAPKEIVWACGMLPVGIYGGGDQVEIIRGDAYYQSYICHLPRSVIELALSGRLDFLSGVLFPSTCDVIRNLSGMWQLLYEKIYVRYLDLPQIADPDLATRFWERELKTLADDLSEISGIRASDDRLRAAITTYNEVRSTMRALYRARGEAPWRVPTEEVYLLLRAAEVTPPDEFLAQARAYLAAVEEDTSRPKDRCRVIVVGSFCEQPPLGLIKTIERAGCYIVGDDFLLGSRLNQQDIPVDGDPLHQLAASLVRGAARTSVLYDPDPEGKPRLMPQQVRESQADGVIFAAPSFCDPALLDRPMLRAGAEKAGIPCIAFQYSENTGQFQQYRDQAGTFSDSIKLWGGA</sequence>
<accession>A0A956LXQ1</accession>
<reference evidence="5" key="1">
    <citation type="submission" date="2020-04" db="EMBL/GenBank/DDBJ databases">
        <authorList>
            <person name="Zhang T."/>
        </authorList>
    </citation>
    <scope>NUCLEOTIDE SEQUENCE</scope>
    <source>
        <strain evidence="5">HKST-UBA01</strain>
    </source>
</reference>
<organism evidence="5 6">
    <name type="scientific">Eiseniibacteriota bacterium</name>
    <dbReference type="NCBI Taxonomy" id="2212470"/>
    <lineage>
        <taxon>Bacteria</taxon>
        <taxon>Candidatus Eiseniibacteriota</taxon>
    </lineage>
</organism>
<dbReference type="PANTHER" id="PTHR30548">
    <property type="entry name" value="2-HYDROXYGLUTARYL-COA DEHYDRATASE, D-COMPONENT-RELATED"/>
    <property type="match status" value="1"/>
</dbReference>
<comment type="similarity">
    <text evidence="1">Belongs to the FldB/FldC dehydratase alpha/beta subunit family.</text>
</comment>
<protein>
    <submittedName>
        <fullName evidence="5">Benzoyl-CoA reductase subunit C</fullName>
        <ecNumber evidence="5">1.3.7.8</ecNumber>
    </submittedName>
</protein>
<dbReference type="Gene3D" id="1.20.1270.370">
    <property type="match status" value="1"/>
</dbReference>
<dbReference type="PANTHER" id="PTHR30548:SF5">
    <property type="entry name" value="SUBUNIT OF OXYGEN-SENSITIVE 2-HYDROXYISOCAPROYL-COA DEHYDRATASE"/>
    <property type="match status" value="1"/>
</dbReference>
<evidence type="ECO:0000313" key="5">
    <source>
        <dbReference type="EMBL" id="MCA9727268.1"/>
    </source>
</evidence>
<evidence type="ECO:0000256" key="4">
    <source>
        <dbReference type="ARBA" id="ARBA00023014"/>
    </source>
</evidence>
<evidence type="ECO:0000256" key="1">
    <source>
        <dbReference type="ARBA" id="ARBA00005806"/>
    </source>
</evidence>
<keyword evidence="3" id="KW-0408">Iron</keyword>
<comment type="caution">
    <text evidence="5">The sequence shown here is derived from an EMBL/GenBank/DDBJ whole genome shotgun (WGS) entry which is preliminary data.</text>
</comment>
<dbReference type="Pfam" id="PF06050">
    <property type="entry name" value="HGD-D"/>
    <property type="match status" value="1"/>
</dbReference>
<evidence type="ECO:0000256" key="2">
    <source>
        <dbReference type="ARBA" id="ARBA00022723"/>
    </source>
</evidence>
<reference evidence="5" key="2">
    <citation type="journal article" date="2021" name="Microbiome">
        <title>Successional dynamics and alternative stable states in a saline activated sludge microbial community over 9 years.</title>
        <authorList>
            <person name="Wang Y."/>
            <person name="Ye J."/>
            <person name="Ju F."/>
            <person name="Liu L."/>
            <person name="Boyd J.A."/>
            <person name="Deng Y."/>
            <person name="Parks D.H."/>
            <person name="Jiang X."/>
            <person name="Yin X."/>
            <person name="Woodcroft B.J."/>
            <person name="Tyson G.W."/>
            <person name="Hugenholtz P."/>
            <person name="Polz M.F."/>
            <person name="Zhang T."/>
        </authorList>
    </citation>
    <scope>NUCLEOTIDE SEQUENCE</scope>
    <source>
        <strain evidence="5">HKST-UBA01</strain>
    </source>
</reference>